<dbReference type="InParanoid" id="A0A545AT92"/>
<dbReference type="AlphaFoldDB" id="A0A545AT92"/>
<sequence length="131" mass="13932">MDVIGAIVEDLEPYATARLSEQPGKILLDTLNGRPLQPPAVIVAPADAVANYVRSSAASARALWTDVGPEEGGLRLLLVHLNEEVLSKAQAGTTITVGDDEITVTGARGSDLADIDPDGEYYWTADRPDEF</sequence>
<protein>
    <submittedName>
        <fullName evidence="1">Uncharacterized protein</fullName>
    </submittedName>
</protein>
<proteinExistence type="predicted"/>
<evidence type="ECO:0000313" key="1">
    <source>
        <dbReference type="EMBL" id="TQS44522.1"/>
    </source>
</evidence>
<gene>
    <name evidence="1" type="ORF">FL583_13760</name>
</gene>
<evidence type="ECO:0000313" key="2">
    <source>
        <dbReference type="Proteomes" id="UP000317982"/>
    </source>
</evidence>
<comment type="caution">
    <text evidence="1">The sequence shown here is derived from an EMBL/GenBank/DDBJ whole genome shotgun (WGS) entry which is preliminary data.</text>
</comment>
<reference evidence="1 2" key="1">
    <citation type="submission" date="2019-07" db="EMBL/GenBank/DDBJ databases">
        <title>Cryptosporangium phraense sp. nov., isolated from plant litter.</title>
        <authorList>
            <person name="Suriyachadkun C."/>
        </authorList>
    </citation>
    <scope>NUCLEOTIDE SEQUENCE [LARGE SCALE GENOMIC DNA]</scope>
    <source>
        <strain evidence="1 2">A-T 5661</strain>
    </source>
</reference>
<accession>A0A545AT92</accession>
<name>A0A545AT92_9ACTN</name>
<keyword evidence="2" id="KW-1185">Reference proteome</keyword>
<dbReference type="EMBL" id="VIRS01000008">
    <property type="protein sequence ID" value="TQS44522.1"/>
    <property type="molecule type" value="Genomic_DNA"/>
</dbReference>
<organism evidence="1 2">
    <name type="scientific">Cryptosporangium phraense</name>
    <dbReference type="NCBI Taxonomy" id="2593070"/>
    <lineage>
        <taxon>Bacteria</taxon>
        <taxon>Bacillati</taxon>
        <taxon>Actinomycetota</taxon>
        <taxon>Actinomycetes</taxon>
        <taxon>Cryptosporangiales</taxon>
        <taxon>Cryptosporangiaceae</taxon>
        <taxon>Cryptosporangium</taxon>
    </lineage>
</organism>
<dbReference type="Proteomes" id="UP000317982">
    <property type="component" value="Unassembled WGS sequence"/>
</dbReference>
<dbReference type="OrthoDB" id="5146490at2"/>
<dbReference type="RefSeq" id="WP_142705006.1">
    <property type="nucleotide sequence ID" value="NZ_VIRS01000008.1"/>
</dbReference>